<evidence type="ECO:0000256" key="1">
    <source>
        <dbReference type="ARBA" id="ARBA00022737"/>
    </source>
</evidence>
<dbReference type="InterPro" id="IPR056597">
    <property type="entry name" value="ARM_LRRK2"/>
</dbReference>
<evidence type="ECO:0000256" key="2">
    <source>
        <dbReference type="SAM" id="Coils"/>
    </source>
</evidence>
<dbReference type="SMART" id="SM00185">
    <property type="entry name" value="ARM"/>
    <property type="match status" value="5"/>
</dbReference>
<keyword evidence="5" id="KW-1185">Reference proteome</keyword>
<dbReference type="Proteomes" id="UP001149090">
    <property type="component" value="Unassembled WGS sequence"/>
</dbReference>
<organism evidence="4 5">
    <name type="scientific">Anaeramoeba ignava</name>
    <name type="common">Anaerobic marine amoeba</name>
    <dbReference type="NCBI Taxonomy" id="1746090"/>
    <lineage>
        <taxon>Eukaryota</taxon>
        <taxon>Metamonada</taxon>
        <taxon>Anaeramoebidae</taxon>
        <taxon>Anaeramoeba</taxon>
    </lineage>
</organism>
<comment type="caution">
    <text evidence="4">The sequence shown here is derived from an EMBL/GenBank/DDBJ whole genome shotgun (WGS) entry which is preliminary data.</text>
</comment>
<feature type="domain" description="LRRK2 ARM repeat" evidence="3">
    <location>
        <begin position="363"/>
        <end position="448"/>
    </location>
</feature>
<dbReference type="Gene3D" id="1.25.10.10">
    <property type="entry name" value="Leucine-rich Repeat Variant"/>
    <property type="match status" value="1"/>
</dbReference>
<dbReference type="PANTHER" id="PTHR22895">
    <property type="entry name" value="ARMADILLO REPEAT-CONTAINING PROTEIN 6"/>
    <property type="match status" value="1"/>
</dbReference>
<keyword evidence="2" id="KW-0175">Coiled coil</keyword>
<reference evidence="4" key="1">
    <citation type="submission" date="2022-10" db="EMBL/GenBank/DDBJ databases">
        <title>Novel sulphate-reducing endosymbionts in the free-living metamonad Anaeramoeba.</title>
        <authorList>
            <person name="Jerlstrom-Hultqvist J."/>
            <person name="Cepicka I."/>
            <person name="Gallot-Lavallee L."/>
            <person name="Salas-Leiva D."/>
            <person name="Curtis B.A."/>
            <person name="Zahonova K."/>
            <person name="Pipaliya S."/>
            <person name="Dacks J."/>
            <person name="Roger A.J."/>
        </authorList>
    </citation>
    <scope>NUCLEOTIDE SEQUENCE</scope>
    <source>
        <strain evidence="4">BMAN</strain>
    </source>
</reference>
<accession>A0A9Q0LM41</accession>
<proteinExistence type="predicted"/>
<dbReference type="OrthoDB" id="3245100at2759"/>
<keyword evidence="1" id="KW-0677">Repeat</keyword>
<dbReference type="AlphaFoldDB" id="A0A9Q0LM41"/>
<evidence type="ECO:0000259" key="3">
    <source>
        <dbReference type="Pfam" id="PF23744"/>
    </source>
</evidence>
<dbReference type="InterPro" id="IPR011989">
    <property type="entry name" value="ARM-like"/>
</dbReference>
<evidence type="ECO:0000313" key="4">
    <source>
        <dbReference type="EMBL" id="KAJ5074280.1"/>
    </source>
</evidence>
<name>A0A9Q0LM41_ANAIG</name>
<dbReference type="PANTHER" id="PTHR22895:SF0">
    <property type="entry name" value="ARMADILLO REPEAT-CONTAINING PROTEIN 6"/>
    <property type="match status" value="1"/>
</dbReference>
<dbReference type="EMBL" id="JAPDFW010000070">
    <property type="protein sequence ID" value="KAJ5074280.1"/>
    <property type="molecule type" value="Genomic_DNA"/>
</dbReference>
<dbReference type="InterPro" id="IPR000225">
    <property type="entry name" value="Armadillo"/>
</dbReference>
<protein>
    <recommendedName>
        <fullName evidence="3">LRRK2 ARM repeat domain-containing protein</fullName>
    </recommendedName>
</protein>
<dbReference type="Pfam" id="PF23744">
    <property type="entry name" value="ARM_LRRK2"/>
    <property type="match status" value="1"/>
</dbReference>
<dbReference type="SUPFAM" id="SSF48371">
    <property type="entry name" value="ARM repeat"/>
    <property type="match status" value="1"/>
</dbReference>
<gene>
    <name evidence="4" type="ORF">M0811_00909</name>
</gene>
<dbReference type="InterPro" id="IPR016024">
    <property type="entry name" value="ARM-type_fold"/>
</dbReference>
<feature type="coiled-coil region" evidence="2">
    <location>
        <begin position="7"/>
        <end position="34"/>
    </location>
</feature>
<sequence>MDIHTTLRDLQEKLQKLEEKFEQIDKKFENRFEKIEEEIYKLKISPIKEYDNQFEKQETIQIQNQIEVTNQRTTPKTETDNPEEIEAKNFLQKFRDGEYQENNLESDIDQIVKWLLLFPLSVDIQENGCFFFNKFAEKNQNPQFRYKDNMIDSIIKAMDTFPSNSQIQFQGGKFLLNLPFPNQESKDQIRKSKGIPSIIKTMNNFPNEEDIQIKGCITLMKISEDNLNNAVQIRANKGIETIIKTMKNSTNKEIEFLGIQILKNLSEDNESKTIIGSLQGIELLFNLSKAFPNDENFQLIIIQTLERISQSHRNNLSLIDQFHGVERIITIMGNFPKIYEIHYSGCLILHGIYTFNIRGIDSSGTNQVIEQIILSMNTFPNQDELQIEGCRALRKLSTNNFENQNEIRRHSGIKIIINAINTFPSNKEIQKTGISTLNFLSNNNQENQKEIVLLNGFEVIMRILNNFFTDLQTRKWCLQMFQSFIDLYSKFQTKI</sequence>
<evidence type="ECO:0000313" key="5">
    <source>
        <dbReference type="Proteomes" id="UP001149090"/>
    </source>
</evidence>